<proteinExistence type="predicted"/>
<accession>A0ABY6BBB6</accession>
<organism evidence="1 2">
    <name type="scientific">Tahibacter amnicola</name>
    <dbReference type="NCBI Taxonomy" id="2976241"/>
    <lineage>
        <taxon>Bacteria</taxon>
        <taxon>Pseudomonadati</taxon>
        <taxon>Pseudomonadota</taxon>
        <taxon>Gammaproteobacteria</taxon>
        <taxon>Lysobacterales</taxon>
        <taxon>Rhodanobacteraceae</taxon>
        <taxon>Tahibacter</taxon>
    </lineage>
</organism>
<protein>
    <submittedName>
        <fullName evidence="1">Uncharacterized protein</fullName>
    </submittedName>
</protein>
<evidence type="ECO:0000313" key="1">
    <source>
        <dbReference type="EMBL" id="UXI67154.1"/>
    </source>
</evidence>
<name>A0ABY6BBB6_9GAMM</name>
<dbReference type="RefSeq" id="WP_261694130.1">
    <property type="nucleotide sequence ID" value="NZ_CP104694.1"/>
</dbReference>
<sequence length="117" mass="12849">MGREARQHLCGYQYGDLYDRIATARTAFCIGTDLAAVEQCVRNMAAEADRVLDCPPCECGGRISLAAPPRCPYCHSVVLEGAFHTTASKEAVADWMLTREEALRLWEAAQAVEPDKS</sequence>
<gene>
    <name evidence="1" type="ORF">N4264_20780</name>
</gene>
<keyword evidence="2" id="KW-1185">Reference proteome</keyword>
<dbReference type="Proteomes" id="UP001064632">
    <property type="component" value="Chromosome"/>
</dbReference>
<evidence type="ECO:0000313" key="2">
    <source>
        <dbReference type="Proteomes" id="UP001064632"/>
    </source>
</evidence>
<reference evidence="1" key="1">
    <citation type="submission" date="2022-09" db="EMBL/GenBank/DDBJ databases">
        <title>Tahibacter sp. nov., isolated from a fresh water.</title>
        <authorList>
            <person name="Baek J.H."/>
            <person name="Lee J.K."/>
            <person name="Kim J.M."/>
            <person name="Jeon C.O."/>
        </authorList>
    </citation>
    <scope>NUCLEOTIDE SEQUENCE</scope>
    <source>
        <strain evidence="1">W38</strain>
    </source>
</reference>
<dbReference type="EMBL" id="CP104694">
    <property type="protein sequence ID" value="UXI67154.1"/>
    <property type="molecule type" value="Genomic_DNA"/>
</dbReference>